<comment type="caution">
    <text evidence="1">The sequence shown here is derived from an EMBL/GenBank/DDBJ whole genome shotgun (WGS) entry which is preliminary data.</text>
</comment>
<gene>
    <name evidence="1" type="ORF">GCM10010345_12270</name>
</gene>
<dbReference type="Proteomes" id="UP000653644">
    <property type="component" value="Unassembled WGS sequence"/>
</dbReference>
<dbReference type="RefSeq" id="WP_189883015.1">
    <property type="nucleotide sequence ID" value="NZ_BMVN01000003.1"/>
</dbReference>
<evidence type="ECO:0000313" key="2">
    <source>
        <dbReference type="Proteomes" id="UP000653644"/>
    </source>
</evidence>
<sequence length="221" mass="25160">MLTSEVSWLDVVPPIDMDNLRTFERISRMVLDRLAGDRKLLTQLVNDVLHDPDRLAASRITLLLNRLSLYQAPDRGFEIRLNMNPRPDNQRVPHDHCYAFATRILTGGYVHVVRRRTDGWTGPFTGADLEPAIVTVERPGSAYTLGDSIVHQAVMEPHTVTLFLRGPRRKRLSHAAEDLMPLRESWPAAAIPGDAPEESRPCTLTEYQRMRTYLIERDLIG</sequence>
<accession>A0ABQ3CGB1</accession>
<reference evidence="2" key="1">
    <citation type="journal article" date="2019" name="Int. J. Syst. Evol. Microbiol.">
        <title>The Global Catalogue of Microorganisms (GCM) 10K type strain sequencing project: providing services to taxonomists for standard genome sequencing and annotation.</title>
        <authorList>
            <consortium name="The Broad Institute Genomics Platform"/>
            <consortium name="The Broad Institute Genome Sequencing Center for Infectious Disease"/>
            <person name="Wu L."/>
            <person name="Ma J."/>
        </authorList>
    </citation>
    <scope>NUCLEOTIDE SEQUENCE [LARGE SCALE GENOMIC DNA]</scope>
    <source>
        <strain evidence="2">JCM 4733</strain>
    </source>
</reference>
<evidence type="ECO:0000313" key="1">
    <source>
        <dbReference type="EMBL" id="GHA09332.1"/>
    </source>
</evidence>
<dbReference type="EMBL" id="BMVN01000003">
    <property type="protein sequence ID" value="GHA09332.1"/>
    <property type="molecule type" value="Genomic_DNA"/>
</dbReference>
<protein>
    <recommendedName>
        <fullName evidence="3">Cysteine dioxygenase</fullName>
    </recommendedName>
</protein>
<proteinExistence type="predicted"/>
<keyword evidence="2" id="KW-1185">Reference proteome</keyword>
<evidence type="ECO:0008006" key="3">
    <source>
        <dbReference type="Google" id="ProtNLM"/>
    </source>
</evidence>
<organism evidence="1 2">
    <name type="scientific">Streptomyces canarius</name>
    <dbReference type="NCBI Taxonomy" id="285453"/>
    <lineage>
        <taxon>Bacteria</taxon>
        <taxon>Bacillati</taxon>
        <taxon>Actinomycetota</taxon>
        <taxon>Actinomycetes</taxon>
        <taxon>Kitasatosporales</taxon>
        <taxon>Streptomycetaceae</taxon>
        <taxon>Streptomyces</taxon>
    </lineage>
</organism>
<name>A0ABQ3CGB1_9ACTN</name>